<reference evidence="1" key="1">
    <citation type="submission" date="2022-06" db="EMBL/GenBank/DDBJ databases">
        <title>Phylogenomic reconstructions and comparative analyses of Kickxellomycotina fungi.</title>
        <authorList>
            <person name="Reynolds N.K."/>
            <person name="Stajich J.E."/>
            <person name="Barry K."/>
            <person name="Grigoriev I.V."/>
            <person name="Crous P."/>
            <person name="Smith M.E."/>
        </authorList>
    </citation>
    <scope>NUCLEOTIDE SEQUENCE</scope>
    <source>
        <strain evidence="1">RSA 2271</strain>
    </source>
</reference>
<feature type="non-terminal residue" evidence="1">
    <location>
        <position position="60"/>
    </location>
</feature>
<organism evidence="1 2">
    <name type="scientific">Spiromyces aspiralis</name>
    <dbReference type="NCBI Taxonomy" id="68401"/>
    <lineage>
        <taxon>Eukaryota</taxon>
        <taxon>Fungi</taxon>
        <taxon>Fungi incertae sedis</taxon>
        <taxon>Zoopagomycota</taxon>
        <taxon>Kickxellomycotina</taxon>
        <taxon>Kickxellomycetes</taxon>
        <taxon>Kickxellales</taxon>
        <taxon>Kickxellaceae</taxon>
        <taxon>Spiromyces</taxon>
    </lineage>
</organism>
<feature type="non-terminal residue" evidence="1">
    <location>
        <position position="1"/>
    </location>
</feature>
<proteinExistence type="predicted"/>
<evidence type="ECO:0000313" key="2">
    <source>
        <dbReference type="Proteomes" id="UP001145114"/>
    </source>
</evidence>
<accession>A0ACC1HM92</accession>
<dbReference type="Proteomes" id="UP001145114">
    <property type="component" value="Unassembled WGS sequence"/>
</dbReference>
<comment type="caution">
    <text evidence="1">The sequence shown here is derived from an EMBL/GenBank/DDBJ whole genome shotgun (WGS) entry which is preliminary data.</text>
</comment>
<protein>
    <submittedName>
        <fullName evidence="1">Uncharacterized protein</fullName>
    </submittedName>
</protein>
<sequence length="60" mass="6657">IIMALEEQEQQQQQGRDPHMTRPEDGKSLRPTSRSEFLGSLIEPSASIASNSSTSKRVDT</sequence>
<keyword evidence="2" id="KW-1185">Reference proteome</keyword>
<name>A0ACC1HM92_9FUNG</name>
<dbReference type="EMBL" id="JAMZIH010002638">
    <property type="protein sequence ID" value="KAJ1677312.1"/>
    <property type="molecule type" value="Genomic_DNA"/>
</dbReference>
<gene>
    <name evidence="1" type="ORF">EV182_006431</name>
</gene>
<evidence type="ECO:0000313" key="1">
    <source>
        <dbReference type="EMBL" id="KAJ1677312.1"/>
    </source>
</evidence>